<dbReference type="Proteomes" id="UP000295198">
    <property type="component" value="Unassembled WGS sequence"/>
</dbReference>
<name>A0A4Q4ZFH1_9ACTN</name>
<gene>
    <name evidence="2" type="ORF">EKO23_07735</name>
</gene>
<keyword evidence="3" id="KW-1185">Reference proteome</keyword>
<organism evidence="2 3">
    <name type="scientific">Nocardioides guangzhouensis</name>
    <dbReference type="NCBI Taxonomy" id="2497878"/>
    <lineage>
        <taxon>Bacteria</taxon>
        <taxon>Bacillati</taxon>
        <taxon>Actinomycetota</taxon>
        <taxon>Actinomycetes</taxon>
        <taxon>Propionibacteriales</taxon>
        <taxon>Nocardioidaceae</taxon>
        <taxon>Nocardioides</taxon>
    </lineage>
</organism>
<feature type="transmembrane region" description="Helical" evidence="1">
    <location>
        <begin position="15"/>
        <end position="35"/>
    </location>
</feature>
<accession>A0A4Q4ZFH1</accession>
<evidence type="ECO:0000313" key="3">
    <source>
        <dbReference type="Proteomes" id="UP000295198"/>
    </source>
</evidence>
<dbReference type="RefSeq" id="WP_134715894.1">
    <property type="nucleotide sequence ID" value="NZ_SDKM01000009.1"/>
</dbReference>
<keyword evidence="1" id="KW-0472">Membrane</keyword>
<dbReference type="EMBL" id="SDKM01000009">
    <property type="protein sequence ID" value="RYP86857.1"/>
    <property type="molecule type" value="Genomic_DNA"/>
</dbReference>
<dbReference type="OrthoDB" id="3628158at2"/>
<comment type="caution">
    <text evidence="2">The sequence shown here is derived from an EMBL/GenBank/DDBJ whole genome shotgun (WGS) entry which is preliminary data.</text>
</comment>
<keyword evidence="1" id="KW-1133">Transmembrane helix</keyword>
<evidence type="ECO:0000256" key="1">
    <source>
        <dbReference type="SAM" id="Phobius"/>
    </source>
</evidence>
<protein>
    <submittedName>
        <fullName evidence="2">Uncharacterized protein</fullName>
    </submittedName>
</protein>
<reference evidence="2 3" key="1">
    <citation type="submission" date="2019-01" db="EMBL/GenBank/DDBJ databases">
        <title>Nocardioides guangzhouensis sp. nov., an actinobacterium isolated from soil.</title>
        <authorList>
            <person name="Fu Y."/>
            <person name="Cai Y."/>
            <person name="Lin Z."/>
            <person name="Chen P."/>
        </authorList>
    </citation>
    <scope>NUCLEOTIDE SEQUENCE [LARGE SCALE GENOMIC DNA]</scope>
    <source>
        <strain evidence="2 3">130</strain>
    </source>
</reference>
<sequence length="148" mass="15889">MTTHLETQSARERSWIYVTACVLLGVLVLVGLITFRSAKESNEANAKADELIAALEDAGARTPDKDQIVRVLGNDGGATCENPNNALGRAVLFTQLANGAAGPGSRPVVADRRMLEGQLLIIQIYCPDELEDFQEFVDDLKTADVASS</sequence>
<keyword evidence="1" id="KW-0812">Transmembrane</keyword>
<dbReference type="AlphaFoldDB" id="A0A4Q4ZFH1"/>
<proteinExistence type="predicted"/>
<evidence type="ECO:0000313" key="2">
    <source>
        <dbReference type="EMBL" id="RYP86857.1"/>
    </source>
</evidence>